<gene>
    <name evidence="5" type="ORF">D9V32_11645</name>
</gene>
<dbReference type="SUPFAM" id="SSF53822">
    <property type="entry name" value="Periplasmic binding protein-like I"/>
    <property type="match status" value="1"/>
</dbReference>
<proteinExistence type="predicted"/>
<dbReference type="Proteomes" id="UP000272503">
    <property type="component" value="Unassembled WGS sequence"/>
</dbReference>
<evidence type="ECO:0000313" key="5">
    <source>
        <dbReference type="EMBL" id="RLP75066.1"/>
    </source>
</evidence>
<dbReference type="CDD" id="cd01392">
    <property type="entry name" value="HTH_LacI"/>
    <property type="match status" value="1"/>
</dbReference>
<organism evidence="5 6">
    <name type="scientific">Mycetocola tolaasinivorans</name>
    <dbReference type="NCBI Taxonomy" id="76635"/>
    <lineage>
        <taxon>Bacteria</taxon>
        <taxon>Bacillati</taxon>
        <taxon>Actinomycetota</taxon>
        <taxon>Actinomycetes</taxon>
        <taxon>Micrococcales</taxon>
        <taxon>Microbacteriaceae</taxon>
        <taxon>Mycetocola</taxon>
    </lineage>
</organism>
<dbReference type="GO" id="GO:0003700">
    <property type="term" value="F:DNA-binding transcription factor activity"/>
    <property type="evidence" value="ECO:0007669"/>
    <property type="project" value="TreeGrafter"/>
</dbReference>
<dbReference type="InterPro" id="IPR028082">
    <property type="entry name" value="Peripla_BP_I"/>
</dbReference>
<dbReference type="SUPFAM" id="SSF47413">
    <property type="entry name" value="lambda repressor-like DNA-binding domains"/>
    <property type="match status" value="1"/>
</dbReference>
<dbReference type="EMBL" id="RCUX01000008">
    <property type="protein sequence ID" value="RLP75066.1"/>
    <property type="molecule type" value="Genomic_DNA"/>
</dbReference>
<sequence length="321" mass="33524">MSTLEDVARLAGVSKATASRALSKPELVAAATIARVLRAAEELHFAPSRTATALASGRTGVIAMVVPTLENQFFTPIIQGAQDRADAAGYLLTVASTAFLEDKDVEQFARLVPQVDGFLLAAPRGKDRFVEPACKFKPTVLIDREIEGVPSVVADSATGFAELALRMVAQGHTHIALVGGPGRSWQNLRRVAHVIEALRGKAALTVLGPHRSTFAAGVGVVNEILTSGATAVISYSASLSTGIMFGLQSRGVTHLVVSADRGVADAVGAENVPVLEVDGLELGRQAMDTLLARLDATPGGEIPRLRLPVSVEWDLGEPGAA</sequence>
<evidence type="ECO:0000256" key="1">
    <source>
        <dbReference type="ARBA" id="ARBA00023015"/>
    </source>
</evidence>
<reference evidence="5 6" key="1">
    <citation type="submission" date="2018-10" db="EMBL/GenBank/DDBJ databases">
        <authorList>
            <person name="Li J."/>
        </authorList>
    </citation>
    <scope>NUCLEOTIDE SEQUENCE [LARGE SCALE GENOMIC DNA]</scope>
    <source>
        <strain evidence="5 6">IF 016277</strain>
    </source>
</reference>
<protein>
    <submittedName>
        <fullName evidence="5">LacI family transcriptional regulator</fullName>
    </submittedName>
</protein>
<dbReference type="SMART" id="SM00354">
    <property type="entry name" value="HTH_LACI"/>
    <property type="match status" value="1"/>
</dbReference>
<dbReference type="PANTHER" id="PTHR30146:SF109">
    <property type="entry name" value="HTH-TYPE TRANSCRIPTIONAL REGULATOR GALS"/>
    <property type="match status" value="1"/>
</dbReference>
<keyword evidence="1" id="KW-0805">Transcription regulation</keyword>
<keyword evidence="2" id="KW-0238">DNA-binding</keyword>
<dbReference type="OrthoDB" id="3258243at2"/>
<keyword evidence="3" id="KW-0804">Transcription</keyword>
<dbReference type="Gene3D" id="1.10.260.40">
    <property type="entry name" value="lambda repressor-like DNA-binding domains"/>
    <property type="match status" value="1"/>
</dbReference>
<dbReference type="Gene3D" id="3.40.50.2300">
    <property type="match status" value="2"/>
</dbReference>
<dbReference type="Pfam" id="PF00532">
    <property type="entry name" value="Peripla_BP_1"/>
    <property type="match status" value="1"/>
</dbReference>
<dbReference type="GO" id="GO:0000976">
    <property type="term" value="F:transcription cis-regulatory region binding"/>
    <property type="evidence" value="ECO:0007669"/>
    <property type="project" value="TreeGrafter"/>
</dbReference>
<dbReference type="AlphaFoldDB" id="A0A3L7A404"/>
<feature type="domain" description="HTH lacI-type" evidence="4">
    <location>
        <begin position="2"/>
        <end position="56"/>
    </location>
</feature>
<dbReference type="CDD" id="cd06267">
    <property type="entry name" value="PBP1_LacI_sugar_binding-like"/>
    <property type="match status" value="1"/>
</dbReference>
<dbReference type="PANTHER" id="PTHR30146">
    <property type="entry name" value="LACI-RELATED TRANSCRIPTIONAL REPRESSOR"/>
    <property type="match status" value="1"/>
</dbReference>
<dbReference type="InterPro" id="IPR010982">
    <property type="entry name" value="Lambda_DNA-bd_dom_sf"/>
</dbReference>
<dbReference type="Pfam" id="PF00356">
    <property type="entry name" value="LacI"/>
    <property type="match status" value="1"/>
</dbReference>
<evidence type="ECO:0000313" key="6">
    <source>
        <dbReference type="Proteomes" id="UP000272503"/>
    </source>
</evidence>
<dbReference type="InterPro" id="IPR000843">
    <property type="entry name" value="HTH_LacI"/>
</dbReference>
<keyword evidence="6" id="KW-1185">Reference proteome</keyword>
<evidence type="ECO:0000256" key="2">
    <source>
        <dbReference type="ARBA" id="ARBA00023125"/>
    </source>
</evidence>
<dbReference type="PROSITE" id="PS50932">
    <property type="entry name" value="HTH_LACI_2"/>
    <property type="match status" value="1"/>
</dbReference>
<comment type="caution">
    <text evidence="5">The sequence shown here is derived from an EMBL/GenBank/DDBJ whole genome shotgun (WGS) entry which is preliminary data.</text>
</comment>
<dbReference type="PROSITE" id="PS00356">
    <property type="entry name" value="HTH_LACI_1"/>
    <property type="match status" value="1"/>
</dbReference>
<evidence type="ECO:0000256" key="3">
    <source>
        <dbReference type="ARBA" id="ARBA00023163"/>
    </source>
</evidence>
<dbReference type="RefSeq" id="WP_121649068.1">
    <property type="nucleotide sequence ID" value="NZ_RCUX01000008.1"/>
</dbReference>
<name>A0A3L7A404_9MICO</name>
<accession>A0A3L7A404</accession>
<evidence type="ECO:0000259" key="4">
    <source>
        <dbReference type="PROSITE" id="PS50932"/>
    </source>
</evidence>
<dbReference type="InterPro" id="IPR001761">
    <property type="entry name" value="Peripla_BP/Lac1_sug-bd_dom"/>
</dbReference>